<organism evidence="2 3">
    <name type="scientific">Cystoisospora suis</name>
    <dbReference type="NCBI Taxonomy" id="483139"/>
    <lineage>
        <taxon>Eukaryota</taxon>
        <taxon>Sar</taxon>
        <taxon>Alveolata</taxon>
        <taxon>Apicomplexa</taxon>
        <taxon>Conoidasida</taxon>
        <taxon>Coccidia</taxon>
        <taxon>Eucoccidiorida</taxon>
        <taxon>Eimeriorina</taxon>
        <taxon>Sarcocystidae</taxon>
        <taxon>Cystoisospora</taxon>
    </lineage>
</organism>
<keyword evidence="3" id="KW-1185">Reference proteome</keyword>
<evidence type="ECO:0000313" key="3">
    <source>
        <dbReference type="Proteomes" id="UP000221165"/>
    </source>
</evidence>
<evidence type="ECO:0008006" key="4">
    <source>
        <dbReference type="Google" id="ProtNLM"/>
    </source>
</evidence>
<keyword evidence="1" id="KW-0812">Transmembrane</keyword>
<reference evidence="2 3" key="1">
    <citation type="journal article" date="2017" name="Int. J. Parasitol.">
        <title>The genome of the protozoan parasite Cystoisospora suis and a reverse vaccinology approach to identify vaccine candidates.</title>
        <authorList>
            <person name="Palmieri N."/>
            <person name="Shrestha A."/>
            <person name="Ruttkowski B."/>
            <person name="Beck T."/>
            <person name="Vogl C."/>
            <person name="Tomley F."/>
            <person name="Blake D.P."/>
            <person name="Joachim A."/>
        </authorList>
    </citation>
    <scope>NUCLEOTIDE SEQUENCE [LARGE SCALE GENOMIC DNA]</scope>
    <source>
        <strain evidence="2 3">Wien I</strain>
    </source>
</reference>
<evidence type="ECO:0000256" key="1">
    <source>
        <dbReference type="SAM" id="Phobius"/>
    </source>
</evidence>
<gene>
    <name evidence="2" type="ORF">CSUI_010840</name>
</gene>
<dbReference type="EMBL" id="MIGC01008523">
    <property type="protein sequence ID" value="PHJ15348.1"/>
    <property type="molecule type" value="Genomic_DNA"/>
</dbReference>
<proteinExistence type="predicted"/>
<dbReference type="RefSeq" id="XP_067917082.1">
    <property type="nucleotide sequence ID" value="XM_068070941.1"/>
</dbReference>
<keyword evidence="1" id="KW-0472">Membrane</keyword>
<sequence>MMGHPVVSSTRFGLSEGVWIRLLCEAHSYLLFAFQSSINFERTRWEVLRVLLSFIFSGFPALSSFFLSVSLRCLHVKARIWHGLSRRWISGIISKSIFVLGGCSGC</sequence>
<dbReference type="Proteomes" id="UP000221165">
    <property type="component" value="Unassembled WGS sequence"/>
</dbReference>
<dbReference type="AlphaFoldDB" id="A0A2C6KFA8"/>
<name>A0A2C6KFA8_9APIC</name>
<protein>
    <recommendedName>
        <fullName evidence="4">Transmembrane protein</fullName>
    </recommendedName>
</protein>
<keyword evidence="1" id="KW-1133">Transmembrane helix</keyword>
<comment type="caution">
    <text evidence="2">The sequence shown here is derived from an EMBL/GenBank/DDBJ whole genome shotgun (WGS) entry which is preliminary data.</text>
</comment>
<evidence type="ECO:0000313" key="2">
    <source>
        <dbReference type="EMBL" id="PHJ15348.1"/>
    </source>
</evidence>
<dbReference type="VEuPathDB" id="ToxoDB:CSUI_010840"/>
<dbReference type="GeneID" id="94434152"/>
<accession>A0A2C6KFA8</accession>
<feature type="transmembrane region" description="Helical" evidence="1">
    <location>
        <begin position="50"/>
        <end position="71"/>
    </location>
</feature>